<evidence type="ECO:0000313" key="3">
    <source>
        <dbReference type="Proteomes" id="UP000246740"/>
    </source>
</evidence>
<feature type="compositionally biased region" description="Acidic residues" evidence="1">
    <location>
        <begin position="285"/>
        <end position="304"/>
    </location>
</feature>
<dbReference type="EMBL" id="KZ819194">
    <property type="protein sequence ID" value="PWY99615.1"/>
    <property type="molecule type" value="Genomic_DNA"/>
</dbReference>
<reference evidence="2 3" key="1">
    <citation type="journal article" date="2018" name="Mol. Biol. Evol.">
        <title>Broad Genomic Sampling Reveals a Smut Pathogenic Ancestry of the Fungal Clade Ustilaginomycotina.</title>
        <authorList>
            <person name="Kijpornyongpan T."/>
            <person name="Mondo S.J."/>
            <person name="Barry K."/>
            <person name="Sandor L."/>
            <person name="Lee J."/>
            <person name="Lipzen A."/>
            <person name="Pangilinan J."/>
            <person name="LaButti K."/>
            <person name="Hainaut M."/>
            <person name="Henrissat B."/>
            <person name="Grigoriev I.V."/>
            <person name="Spatafora J.W."/>
            <person name="Aime M.C."/>
        </authorList>
    </citation>
    <scope>NUCLEOTIDE SEQUENCE [LARGE SCALE GENOMIC DNA]</scope>
    <source>
        <strain evidence="2 3">MCA 3645</strain>
    </source>
</reference>
<name>A0A317XMR5_9BASI</name>
<feature type="compositionally biased region" description="Polar residues" evidence="1">
    <location>
        <begin position="236"/>
        <end position="254"/>
    </location>
</feature>
<gene>
    <name evidence="2" type="ORF">BCV70DRAFT_200547</name>
</gene>
<evidence type="ECO:0000256" key="1">
    <source>
        <dbReference type="SAM" id="MobiDB-lite"/>
    </source>
</evidence>
<feature type="region of interest" description="Disordered" evidence="1">
    <location>
        <begin position="228"/>
        <end position="348"/>
    </location>
</feature>
<proteinExistence type="predicted"/>
<evidence type="ECO:0000313" key="2">
    <source>
        <dbReference type="EMBL" id="PWY99615.1"/>
    </source>
</evidence>
<keyword evidence="3" id="KW-1185">Reference proteome</keyword>
<dbReference type="AlphaFoldDB" id="A0A317XMR5"/>
<feature type="compositionally biased region" description="Low complexity" evidence="1">
    <location>
        <begin position="313"/>
        <end position="323"/>
    </location>
</feature>
<dbReference type="InParanoid" id="A0A317XMR5"/>
<feature type="region of interest" description="Disordered" evidence="1">
    <location>
        <begin position="1"/>
        <end position="63"/>
    </location>
</feature>
<feature type="compositionally biased region" description="Polar residues" evidence="1">
    <location>
        <begin position="262"/>
        <end position="273"/>
    </location>
</feature>
<feature type="region of interest" description="Disordered" evidence="1">
    <location>
        <begin position="103"/>
        <end position="190"/>
    </location>
</feature>
<accession>A0A317XMR5</accession>
<dbReference type="Proteomes" id="UP000246740">
    <property type="component" value="Unassembled WGS sequence"/>
</dbReference>
<protein>
    <submittedName>
        <fullName evidence="2">Uncharacterized protein</fullName>
    </submittedName>
</protein>
<sequence>MSPFAGRAPGYANTQQHQAAFHHSQRQSPLLSPAFEHLEGGLQGGDWRNSHSHSGMQPSARGWSQDELAAYSRQETLAKARGLNFSFQTSNASTGLGLVEQAQGGVRQTSASAGTDADSERVSPPYLHPHAGSSGTAKKPSALGGRRESGKSLRAVSDPMPQGFSTSNGRHQHRRNVISSSSKAQSWRRGSIGVGLDARRVAVSADNSLDLGRVDDDYDHENEAEIEIGIEASVGDDSTTSRTAPDAINTTQLISHHRPRPRTSQSSGNSIDIDNSHPLIGSESGCDEEDDDDEKDDHDSEGDNSIEIQINPSSGSGFGHSHGATFSTSGKNGTFTLLPIRTPSLPTL</sequence>
<organism evidence="2 3">
    <name type="scientific">Testicularia cyperi</name>
    <dbReference type="NCBI Taxonomy" id="1882483"/>
    <lineage>
        <taxon>Eukaryota</taxon>
        <taxon>Fungi</taxon>
        <taxon>Dikarya</taxon>
        <taxon>Basidiomycota</taxon>
        <taxon>Ustilaginomycotina</taxon>
        <taxon>Ustilaginomycetes</taxon>
        <taxon>Ustilaginales</taxon>
        <taxon>Anthracoideaceae</taxon>
        <taxon>Testicularia</taxon>
    </lineage>
</organism>
<feature type="compositionally biased region" description="Polar residues" evidence="1">
    <location>
        <begin position="324"/>
        <end position="335"/>
    </location>
</feature>